<gene>
    <name evidence="1" type="ORF">CLM73_23040</name>
</gene>
<evidence type="ECO:0000313" key="1">
    <source>
        <dbReference type="EMBL" id="AVJ29738.1"/>
    </source>
</evidence>
<protein>
    <submittedName>
        <fullName evidence="1">Uncharacterized protein</fullName>
    </submittedName>
</protein>
<reference evidence="1 2" key="1">
    <citation type="submission" date="2017-09" db="EMBL/GenBank/DDBJ databases">
        <title>Genomic, metabolic, and phenotypic characteristics of bacterial isolates from the natural microbiome of the model nematode Caenorhabditis elegans.</title>
        <authorList>
            <person name="Zimmermann J."/>
            <person name="Obeng N."/>
            <person name="Yang W."/>
            <person name="Obeng O."/>
            <person name="Kissoyan K."/>
            <person name="Pees B."/>
            <person name="Dirksen P."/>
            <person name="Hoppner M."/>
            <person name="Franke A."/>
            <person name="Rosenstiel P."/>
            <person name="Leippe M."/>
            <person name="Dierking K."/>
            <person name="Kaleta C."/>
            <person name="Schulenburg H."/>
        </authorList>
    </citation>
    <scope>NUCLEOTIDE SEQUENCE [LARGE SCALE GENOMIC DNA]</scope>
    <source>
        <strain evidence="1 2">MYb73</strain>
    </source>
</reference>
<dbReference type="AlphaFoldDB" id="A0A2S0ICP9"/>
<dbReference type="EMBL" id="CP023270">
    <property type="protein sequence ID" value="AVJ29738.1"/>
    <property type="molecule type" value="Genomic_DNA"/>
</dbReference>
<accession>A0A2S0ICP9</accession>
<dbReference type="RefSeq" id="WP_056558507.1">
    <property type="nucleotide sequence ID" value="NZ_CP023270.1"/>
</dbReference>
<keyword evidence="2" id="KW-1185">Reference proteome</keyword>
<dbReference type="OrthoDB" id="661223at2"/>
<name>A0A2S0ICP9_9BURK</name>
<dbReference type="Proteomes" id="UP000239477">
    <property type="component" value="Chromosome"/>
</dbReference>
<organism evidence="1 2">
    <name type="scientific">Achromobacter spanius</name>
    <dbReference type="NCBI Taxonomy" id="217203"/>
    <lineage>
        <taxon>Bacteria</taxon>
        <taxon>Pseudomonadati</taxon>
        <taxon>Pseudomonadota</taxon>
        <taxon>Betaproteobacteria</taxon>
        <taxon>Burkholderiales</taxon>
        <taxon>Alcaligenaceae</taxon>
        <taxon>Achromobacter</taxon>
    </lineage>
</organism>
<sequence>MSGPLSPRLLRGGIILIDPASGAVQRVISLQYNPETLTRSLQPQSVDDGGAAGEPLRLKGPPAETIRLDAELDATDQLEFPDDHPQARDTGIHAQLAALETIVYPDSAALIRNNQIANLGTLEIAPTVAPLSLFVWSRERVVPVRVTDFSITEEAFDARLNPIRAKVSLGLRVLHVGDLGFGDKGGHLYLVYQQRKERLAALAGLGDLGSVGLESLP</sequence>
<proteinExistence type="predicted"/>
<evidence type="ECO:0000313" key="2">
    <source>
        <dbReference type="Proteomes" id="UP000239477"/>
    </source>
</evidence>